<feature type="transmembrane region" description="Helical" evidence="1">
    <location>
        <begin position="20"/>
        <end position="42"/>
    </location>
</feature>
<keyword evidence="1" id="KW-0812">Transmembrane</keyword>
<dbReference type="Pfam" id="PF11750">
    <property type="entry name" value="DUF3307"/>
    <property type="match status" value="1"/>
</dbReference>
<accession>A0ABT3BL76</accession>
<proteinExistence type="predicted"/>
<keyword evidence="1" id="KW-1133">Transmembrane helix</keyword>
<evidence type="ECO:0000313" key="3">
    <source>
        <dbReference type="Proteomes" id="UP001208690"/>
    </source>
</evidence>
<keyword evidence="3" id="KW-1185">Reference proteome</keyword>
<organism evidence="2 3">
    <name type="scientific">Roseobacter sinensis</name>
    <dbReference type="NCBI Taxonomy" id="2931391"/>
    <lineage>
        <taxon>Bacteria</taxon>
        <taxon>Pseudomonadati</taxon>
        <taxon>Pseudomonadota</taxon>
        <taxon>Alphaproteobacteria</taxon>
        <taxon>Rhodobacterales</taxon>
        <taxon>Roseobacteraceae</taxon>
        <taxon>Roseobacter</taxon>
    </lineage>
</organism>
<name>A0ABT3BL76_9RHOB</name>
<keyword evidence="1" id="KW-0472">Membrane</keyword>
<comment type="caution">
    <text evidence="2">The sequence shown here is derived from an EMBL/GenBank/DDBJ whole genome shotgun (WGS) entry which is preliminary data.</text>
</comment>
<evidence type="ECO:0000256" key="1">
    <source>
        <dbReference type="SAM" id="Phobius"/>
    </source>
</evidence>
<gene>
    <name evidence="2" type="ORF">MUB52_21315</name>
</gene>
<evidence type="ECO:0000313" key="2">
    <source>
        <dbReference type="EMBL" id="MCV3273983.1"/>
    </source>
</evidence>
<sequence>MLADYFLQSRAMLEGRGKYLHFGTFLHAGIHAAGSLVAFSLVGAPLGFVLPLVLAEWAVHFHIDWWKGRYTTREKLTPADSGYWRASGIDQALHQLTYVGMIWLWLLAQSAG</sequence>
<dbReference type="Proteomes" id="UP001208690">
    <property type="component" value="Unassembled WGS sequence"/>
</dbReference>
<reference evidence="2 3" key="1">
    <citation type="submission" date="2022-04" db="EMBL/GenBank/DDBJ databases">
        <title>Roseobacter sp. WL0113 is a bacterium isolated from neritic sediment.</title>
        <authorList>
            <person name="Wang L."/>
            <person name="He W."/>
            <person name="Zhang D.-F."/>
        </authorList>
    </citation>
    <scope>NUCLEOTIDE SEQUENCE [LARGE SCALE GENOMIC DNA]</scope>
    <source>
        <strain evidence="2 3">WL0113</strain>
    </source>
</reference>
<dbReference type="InterPro" id="IPR021737">
    <property type="entry name" value="Phage_phiKZ_Orf197"/>
</dbReference>
<dbReference type="EMBL" id="JALIEB010000024">
    <property type="protein sequence ID" value="MCV3273983.1"/>
    <property type="molecule type" value="Genomic_DNA"/>
</dbReference>
<protein>
    <submittedName>
        <fullName evidence="2">DUF3307 domain-containing protein</fullName>
    </submittedName>
</protein>